<evidence type="ECO:0000256" key="5">
    <source>
        <dbReference type="ARBA" id="ARBA00023015"/>
    </source>
</evidence>
<protein>
    <recommendedName>
        <fullName evidence="14">Tumor protein p53-inducible nuclear protein 2</fullName>
    </recommendedName>
</protein>
<evidence type="ECO:0000256" key="9">
    <source>
        <dbReference type="ARBA" id="ARBA00023329"/>
    </source>
</evidence>
<dbReference type="Ensembl" id="ENSDCDT00010047658.1">
    <property type="protein sequence ID" value="ENSDCDP00010038059.1"/>
    <property type="gene ID" value="ENSDCDG00010024672.1"/>
</dbReference>
<dbReference type="GeneTree" id="ENSGT00980000199461"/>
<dbReference type="GO" id="GO:0045893">
    <property type="term" value="P:positive regulation of DNA-templated transcription"/>
    <property type="evidence" value="ECO:0007669"/>
    <property type="project" value="TreeGrafter"/>
</dbReference>
<dbReference type="GO" id="GO:0000045">
    <property type="term" value="P:autophagosome assembly"/>
    <property type="evidence" value="ECO:0007669"/>
    <property type="project" value="TreeGrafter"/>
</dbReference>
<organism evidence="12 13">
    <name type="scientific">Denticeps clupeoides</name>
    <name type="common">denticle herring</name>
    <dbReference type="NCBI Taxonomy" id="299321"/>
    <lineage>
        <taxon>Eukaryota</taxon>
        <taxon>Metazoa</taxon>
        <taxon>Chordata</taxon>
        <taxon>Craniata</taxon>
        <taxon>Vertebrata</taxon>
        <taxon>Euteleostomi</taxon>
        <taxon>Actinopterygii</taxon>
        <taxon>Neopterygii</taxon>
        <taxon>Teleostei</taxon>
        <taxon>Clupei</taxon>
        <taxon>Clupeiformes</taxon>
        <taxon>Denticipitoidei</taxon>
        <taxon>Denticipitidae</taxon>
        <taxon>Denticeps</taxon>
    </lineage>
</organism>
<dbReference type="GO" id="GO:0016604">
    <property type="term" value="C:nuclear body"/>
    <property type="evidence" value="ECO:0007669"/>
    <property type="project" value="UniProtKB-SubCell"/>
</dbReference>
<dbReference type="InterPro" id="IPR029431">
    <property type="entry name" value="TP53INP"/>
</dbReference>
<evidence type="ECO:0000256" key="1">
    <source>
        <dbReference type="ARBA" id="ARBA00004419"/>
    </source>
</evidence>
<reference evidence="12 13" key="1">
    <citation type="submission" date="2020-06" db="EMBL/GenBank/DDBJ databases">
        <authorList>
            <consortium name="Wellcome Sanger Institute Data Sharing"/>
        </authorList>
    </citation>
    <scope>NUCLEOTIDE SEQUENCE [LARGE SCALE GENOMIC DNA]</scope>
</reference>
<dbReference type="PANTHER" id="PTHR31671:SF2">
    <property type="entry name" value="TUMOR PROTEIN P53-INDUCIBLE NUCLEAR PROTEIN 2"/>
    <property type="match status" value="1"/>
</dbReference>
<dbReference type="GO" id="GO:0005776">
    <property type="term" value="C:autophagosome"/>
    <property type="evidence" value="ECO:0007669"/>
    <property type="project" value="UniProtKB-SubCell"/>
</dbReference>
<keyword evidence="4" id="KW-0072">Autophagy</keyword>
<evidence type="ECO:0000256" key="3">
    <source>
        <dbReference type="ARBA" id="ARBA00022490"/>
    </source>
</evidence>
<name>A0AAY4CZ57_9TELE</name>
<reference evidence="12" key="3">
    <citation type="submission" date="2025-09" db="UniProtKB">
        <authorList>
            <consortium name="Ensembl"/>
        </authorList>
    </citation>
    <scope>IDENTIFICATION</scope>
</reference>
<evidence type="ECO:0000256" key="7">
    <source>
        <dbReference type="ARBA" id="ARBA00023163"/>
    </source>
</evidence>
<keyword evidence="3" id="KW-0963">Cytoplasm</keyword>
<feature type="region of interest" description="Disordered" evidence="11">
    <location>
        <begin position="134"/>
        <end position="161"/>
    </location>
</feature>
<evidence type="ECO:0000256" key="2">
    <source>
        <dbReference type="ARBA" id="ARBA00004514"/>
    </source>
</evidence>
<evidence type="ECO:0000256" key="10">
    <source>
        <dbReference type="ARBA" id="ARBA00034306"/>
    </source>
</evidence>
<evidence type="ECO:0008006" key="14">
    <source>
        <dbReference type="Google" id="ProtNLM"/>
    </source>
</evidence>
<keyword evidence="9" id="KW-0968">Cytoplasmic vesicle</keyword>
<dbReference type="Proteomes" id="UP000694580">
    <property type="component" value="Chromosome 12"/>
</dbReference>
<evidence type="ECO:0000256" key="4">
    <source>
        <dbReference type="ARBA" id="ARBA00023006"/>
    </source>
</evidence>
<evidence type="ECO:0000313" key="13">
    <source>
        <dbReference type="Proteomes" id="UP000694580"/>
    </source>
</evidence>
<dbReference type="GO" id="GO:0031410">
    <property type="term" value="C:cytoplasmic vesicle"/>
    <property type="evidence" value="ECO:0007669"/>
    <property type="project" value="UniProtKB-KW"/>
</dbReference>
<sequence length="161" mass="18249">MFQRLTNLLFWKTDEISLDQTVLKARSADKEDEGWLVVSPTEWELSPEPSCLEDALTPHTSQTLDDSVVSLMNNSSLCGSEMTVSHGPASRPRRRLASQTGAQAKVSHVARVQRAQAWACRRRLGKKCIQRQNHAHQTFPRHASRTRPTFLHQPGHRSFSH</sequence>
<evidence type="ECO:0000256" key="8">
    <source>
        <dbReference type="ARBA" id="ARBA00023242"/>
    </source>
</evidence>
<reference evidence="12" key="2">
    <citation type="submission" date="2025-08" db="UniProtKB">
        <authorList>
            <consortium name="Ensembl"/>
        </authorList>
    </citation>
    <scope>IDENTIFICATION</scope>
</reference>
<dbReference type="AlphaFoldDB" id="A0AAY4CZ57"/>
<keyword evidence="8" id="KW-0539">Nucleus</keyword>
<evidence type="ECO:0000313" key="12">
    <source>
        <dbReference type="Ensembl" id="ENSDCDP00010038059.1"/>
    </source>
</evidence>
<accession>A0AAY4CZ57</accession>
<keyword evidence="7" id="KW-0804">Transcription</keyword>
<keyword evidence="13" id="KW-1185">Reference proteome</keyword>
<dbReference type="GO" id="GO:0005829">
    <property type="term" value="C:cytosol"/>
    <property type="evidence" value="ECO:0007669"/>
    <property type="project" value="UniProtKB-SubCell"/>
</dbReference>
<proteinExistence type="predicted"/>
<keyword evidence="5" id="KW-0805">Transcription regulation</keyword>
<comment type="subcellular location">
    <subcellularLocation>
        <location evidence="2">Cytoplasm</location>
        <location evidence="2">Cytosol</location>
    </subcellularLocation>
    <subcellularLocation>
        <location evidence="1">Cytoplasmic vesicle</location>
        <location evidence="1">Autophagosome</location>
    </subcellularLocation>
    <subcellularLocation>
        <location evidence="10">Nucleus</location>
        <location evidence="10">Nuclear body</location>
    </subcellularLocation>
</comment>
<evidence type="ECO:0000256" key="6">
    <source>
        <dbReference type="ARBA" id="ARBA00023159"/>
    </source>
</evidence>
<dbReference type="PANTHER" id="PTHR31671">
    <property type="entry name" value="DIABETES AND OBESITY REGULATED, ISOFORM G"/>
    <property type="match status" value="1"/>
</dbReference>
<keyword evidence="6" id="KW-0010">Activator</keyword>
<evidence type="ECO:0000256" key="11">
    <source>
        <dbReference type="SAM" id="MobiDB-lite"/>
    </source>
</evidence>